<dbReference type="AlphaFoldDB" id="A0A542XDX3"/>
<dbReference type="InterPro" id="IPR015856">
    <property type="entry name" value="ABC_transpr_CbiO/EcfA_su"/>
</dbReference>
<dbReference type="GO" id="GO:0043190">
    <property type="term" value="C:ATP-binding cassette (ABC) transporter complex"/>
    <property type="evidence" value="ECO:0007669"/>
    <property type="project" value="TreeGrafter"/>
</dbReference>
<protein>
    <submittedName>
        <fullName evidence="6">Biotin transport system ATP-binding protein</fullName>
    </submittedName>
</protein>
<proteinExistence type="inferred from homology"/>
<dbReference type="PROSITE" id="PS00211">
    <property type="entry name" value="ABC_TRANSPORTER_1"/>
    <property type="match status" value="1"/>
</dbReference>
<keyword evidence="3" id="KW-0547">Nucleotide-binding</keyword>
<dbReference type="PROSITE" id="PS50893">
    <property type="entry name" value="ABC_TRANSPORTER_2"/>
    <property type="match status" value="1"/>
</dbReference>
<sequence length="227" mass="25035">MIELDRVSHRLGERPVLRDITLTLVERRVGIIGANGSGKSTLARTLNGLVSPDEGEVRAGGLDPRRQQREVRRAVGFMFTDASAQILMPTVAEDVALSLRDLPISAQEKETRLHETLDFFGLADHADQPAQLLSSGQKQLLAFAGVLVRRPEMLVCDEPSTLLDLANVLRLQRTLAELPQQVVLLTHHLELLDDFDRVVVLDEGRVVADDAPAPAVAEYRRLMGVRA</sequence>
<name>A0A542XDX3_9MICO</name>
<accession>A0A542XDX3</accession>
<dbReference type="GO" id="GO:0016887">
    <property type="term" value="F:ATP hydrolysis activity"/>
    <property type="evidence" value="ECO:0007669"/>
    <property type="project" value="InterPro"/>
</dbReference>
<dbReference type="SMART" id="SM00382">
    <property type="entry name" value="AAA"/>
    <property type="match status" value="1"/>
</dbReference>
<keyword evidence="7" id="KW-1185">Reference proteome</keyword>
<feature type="domain" description="ABC transporter" evidence="5">
    <location>
        <begin position="2"/>
        <end position="225"/>
    </location>
</feature>
<evidence type="ECO:0000256" key="1">
    <source>
        <dbReference type="ARBA" id="ARBA00005417"/>
    </source>
</evidence>
<reference evidence="6 7" key="1">
    <citation type="submission" date="2019-06" db="EMBL/GenBank/DDBJ databases">
        <title>Sequencing the genomes of 1000 actinobacteria strains.</title>
        <authorList>
            <person name="Klenk H.-P."/>
        </authorList>
    </citation>
    <scope>NUCLEOTIDE SEQUENCE [LARGE SCALE GENOMIC DNA]</scope>
    <source>
        <strain evidence="6 7">DSM 24617</strain>
    </source>
</reference>
<dbReference type="GO" id="GO:0042626">
    <property type="term" value="F:ATPase-coupled transmembrane transporter activity"/>
    <property type="evidence" value="ECO:0007669"/>
    <property type="project" value="TreeGrafter"/>
</dbReference>
<dbReference type="PANTHER" id="PTHR43553:SF24">
    <property type="entry name" value="ENERGY-COUPLING FACTOR TRANSPORTER ATP-BINDING PROTEIN ECFA1"/>
    <property type="match status" value="1"/>
</dbReference>
<organism evidence="6 7">
    <name type="scientific">Barrientosiimonas humi</name>
    <dbReference type="NCBI Taxonomy" id="999931"/>
    <lineage>
        <taxon>Bacteria</taxon>
        <taxon>Bacillati</taxon>
        <taxon>Actinomycetota</taxon>
        <taxon>Actinomycetes</taxon>
        <taxon>Micrococcales</taxon>
        <taxon>Dermacoccaceae</taxon>
        <taxon>Barrientosiimonas</taxon>
    </lineage>
</organism>
<evidence type="ECO:0000256" key="4">
    <source>
        <dbReference type="ARBA" id="ARBA00022840"/>
    </source>
</evidence>
<dbReference type="InterPro" id="IPR003593">
    <property type="entry name" value="AAA+_ATPase"/>
</dbReference>
<evidence type="ECO:0000313" key="7">
    <source>
        <dbReference type="Proteomes" id="UP000318336"/>
    </source>
</evidence>
<dbReference type="InterPro" id="IPR050095">
    <property type="entry name" value="ECF_ABC_transporter_ATP-bd"/>
</dbReference>
<evidence type="ECO:0000313" key="6">
    <source>
        <dbReference type="EMBL" id="TQL34004.1"/>
    </source>
</evidence>
<keyword evidence="4 6" id="KW-0067">ATP-binding</keyword>
<dbReference type="RefSeq" id="WP_142005957.1">
    <property type="nucleotide sequence ID" value="NZ_CAJTBP010000001.1"/>
</dbReference>
<dbReference type="EMBL" id="VFOK01000001">
    <property type="protein sequence ID" value="TQL34004.1"/>
    <property type="molecule type" value="Genomic_DNA"/>
</dbReference>
<dbReference type="GO" id="GO:0005524">
    <property type="term" value="F:ATP binding"/>
    <property type="evidence" value="ECO:0007669"/>
    <property type="project" value="UniProtKB-KW"/>
</dbReference>
<dbReference type="SUPFAM" id="SSF52540">
    <property type="entry name" value="P-loop containing nucleoside triphosphate hydrolases"/>
    <property type="match status" value="1"/>
</dbReference>
<dbReference type="OrthoDB" id="9806471at2"/>
<dbReference type="CDD" id="cd03225">
    <property type="entry name" value="ABC_cobalt_CbiO_domain1"/>
    <property type="match status" value="1"/>
</dbReference>
<gene>
    <name evidence="6" type="ORF">FB554_2161</name>
</gene>
<comment type="similarity">
    <text evidence="1">Belongs to the ABC transporter superfamily.</text>
</comment>
<dbReference type="InterPro" id="IPR003439">
    <property type="entry name" value="ABC_transporter-like_ATP-bd"/>
</dbReference>
<comment type="caution">
    <text evidence="6">The sequence shown here is derived from an EMBL/GenBank/DDBJ whole genome shotgun (WGS) entry which is preliminary data.</text>
</comment>
<evidence type="ECO:0000256" key="2">
    <source>
        <dbReference type="ARBA" id="ARBA00022448"/>
    </source>
</evidence>
<evidence type="ECO:0000259" key="5">
    <source>
        <dbReference type="PROSITE" id="PS50893"/>
    </source>
</evidence>
<dbReference type="Pfam" id="PF00005">
    <property type="entry name" value="ABC_tran"/>
    <property type="match status" value="1"/>
</dbReference>
<dbReference type="InterPro" id="IPR017871">
    <property type="entry name" value="ABC_transporter-like_CS"/>
</dbReference>
<evidence type="ECO:0000256" key="3">
    <source>
        <dbReference type="ARBA" id="ARBA00022741"/>
    </source>
</evidence>
<dbReference type="Gene3D" id="3.40.50.300">
    <property type="entry name" value="P-loop containing nucleotide triphosphate hydrolases"/>
    <property type="match status" value="1"/>
</dbReference>
<keyword evidence="2" id="KW-0813">Transport</keyword>
<dbReference type="Proteomes" id="UP000318336">
    <property type="component" value="Unassembled WGS sequence"/>
</dbReference>
<dbReference type="PANTHER" id="PTHR43553">
    <property type="entry name" value="HEAVY METAL TRANSPORTER"/>
    <property type="match status" value="1"/>
</dbReference>
<dbReference type="InterPro" id="IPR027417">
    <property type="entry name" value="P-loop_NTPase"/>
</dbReference>